<dbReference type="FunFam" id="3.20.20.300:FF:000010">
    <property type="entry name" value="Putative beta-D-xylosidase 5"/>
    <property type="match status" value="1"/>
</dbReference>
<evidence type="ECO:0000256" key="2">
    <source>
        <dbReference type="ARBA" id="ARBA00022801"/>
    </source>
</evidence>
<dbReference type="InterPro" id="IPR036881">
    <property type="entry name" value="Glyco_hydro_3_C_sf"/>
</dbReference>
<evidence type="ECO:0000256" key="1">
    <source>
        <dbReference type="ARBA" id="ARBA00022729"/>
    </source>
</evidence>
<dbReference type="InterPro" id="IPR001764">
    <property type="entry name" value="Glyco_hydro_3_N"/>
</dbReference>
<dbReference type="Pfam" id="PF01915">
    <property type="entry name" value="Glyco_hydro_3_C"/>
    <property type="match status" value="1"/>
</dbReference>
<dbReference type="Gene3D" id="3.40.50.1700">
    <property type="entry name" value="Glycoside hydrolase family 3 C-terminal domain"/>
    <property type="match status" value="1"/>
</dbReference>
<dbReference type="InterPro" id="IPR044993">
    <property type="entry name" value="BXL"/>
</dbReference>
<evidence type="ECO:0000259" key="5">
    <source>
        <dbReference type="SMART" id="SM01217"/>
    </source>
</evidence>
<dbReference type="GO" id="GO:0045493">
    <property type="term" value="P:xylan catabolic process"/>
    <property type="evidence" value="ECO:0007669"/>
    <property type="project" value="InterPro"/>
</dbReference>
<dbReference type="OrthoDB" id="47059at2759"/>
<dbReference type="SUPFAM" id="SSF51445">
    <property type="entry name" value="(Trans)glycosidases"/>
    <property type="match status" value="1"/>
</dbReference>
<protein>
    <recommendedName>
        <fullName evidence="5">Fibronectin type III-like domain-containing protein</fullName>
    </recommendedName>
</protein>
<dbReference type="PRINTS" id="PR00133">
    <property type="entry name" value="GLHYDRLASE3"/>
</dbReference>
<dbReference type="Proteomes" id="UP000655225">
    <property type="component" value="Unassembled WGS sequence"/>
</dbReference>
<dbReference type="InterPro" id="IPR017853">
    <property type="entry name" value="GH"/>
</dbReference>
<dbReference type="Pfam" id="PF00933">
    <property type="entry name" value="Glyco_hydro_3"/>
    <property type="match status" value="1"/>
</dbReference>
<dbReference type="InterPro" id="IPR002772">
    <property type="entry name" value="Glyco_hydro_3_C"/>
</dbReference>
<dbReference type="Pfam" id="PF14310">
    <property type="entry name" value="Fn3-like"/>
    <property type="match status" value="1"/>
</dbReference>
<dbReference type="InterPro" id="IPR036962">
    <property type="entry name" value="Glyco_hydro_3_N_sf"/>
</dbReference>
<reference evidence="6 7" key="1">
    <citation type="submission" date="2020-04" db="EMBL/GenBank/DDBJ databases">
        <title>Plant Genome Project.</title>
        <authorList>
            <person name="Zhang R.-G."/>
        </authorList>
    </citation>
    <scope>NUCLEOTIDE SEQUENCE [LARGE SCALE GENOMIC DNA]</scope>
    <source>
        <strain evidence="6">YNK0</strain>
        <tissue evidence="6">Leaf</tissue>
    </source>
</reference>
<dbReference type="PANTHER" id="PTHR42721">
    <property type="entry name" value="SUGAR HYDROLASE-RELATED"/>
    <property type="match status" value="1"/>
</dbReference>
<evidence type="ECO:0000313" key="6">
    <source>
        <dbReference type="EMBL" id="KAF8401238.1"/>
    </source>
</evidence>
<keyword evidence="2" id="KW-0378">Hydrolase</keyword>
<keyword evidence="1 4" id="KW-0732">Signal</keyword>
<accession>A0A835DEC3</accession>
<dbReference type="OMA" id="TNHESEN"/>
<evidence type="ECO:0000256" key="3">
    <source>
        <dbReference type="ARBA" id="ARBA00023295"/>
    </source>
</evidence>
<dbReference type="GO" id="GO:0009044">
    <property type="term" value="F:xylan 1,4-beta-xylosidase activity"/>
    <property type="evidence" value="ECO:0007669"/>
    <property type="project" value="InterPro"/>
</dbReference>
<dbReference type="EMBL" id="JABCRI010000008">
    <property type="protein sequence ID" value="KAF8401238.1"/>
    <property type="molecule type" value="Genomic_DNA"/>
</dbReference>
<name>A0A835DEC3_TETSI</name>
<keyword evidence="7" id="KW-1185">Reference proteome</keyword>
<dbReference type="SUPFAM" id="SSF52279">
    <property type="entry name" value="Beta-D-glucan exohydrolase, C-terminal domain"/>
    <property type="match status" value="1"/>
</dbReference>
<proteinExistence type="predicted"/>
<feature type="signal peptide" evidence="4">
    <location>
        <begin position="1"/>
        <end position="22"/>
    </location>
</feature>
<dbReference type="FunFam" id="3.40.50.1700:FF:000001">
    <property type="entry name" value="probable beta-D-xylosidase 2"/>
    <property type="match status" value="1"/>
</dbReference>
<dbReference type="Gene3D" id="3.20.20.300">
    <property type="entry name" value="Glycoside hydrolase, family 3, N-terminal domain"/>
    <property type="match status" value="1"/>
</dbReference>
<dbReference type="GO" id="GO:0031222">
    <property type="term" value="P:arabinan catabolic process"/>
    <property type="evidence" value="ECO:0007669"/>
    <property type="project" value="TreeGrafter"/>
</dbReference>
<dbReference type="InterPro" id="IPR026891">
    <property type="entry name" value="Fn3-like"/>
</dbReference>
<feature type="domain" description="Fibronectin type III-like" evidence="5">
    <location>
        <begin position="716"/>
        <end position="786"/>
    </location>
</feature>
<dbReference type="PANTHER" id="PTHR42721:SF11">
    <property type="entry name" value="BETA-D-XYLOSIDASE 5-RELATED"/>
    <property type="match status" value="1"/>
</dbReference>
<dbReference type="GO" id="GO:0046556">
    <property type="term" value="F:alpha-L-arabinofuranosidase activity"/>
    <property type="evidence" value="ECO:0007669"/>
    <property type="project" value="TreeGrafter"/>
</dbReference>
<dbReference type="Gene3D" id="2.60.40.10">
    <property type="entry name" value="Immunoglobulins"/>
    <property type="match status" value="1"/>
</dbReference>
<dbReference type="InterPro" id="IPR013783">
    <property type="entry name" value="Ig-like_fold"/>
</dbReference>
<organism evidence="6 7">
    <name type="scientific">Tetracentron sinense</name>
    <name type="common">Spur-leaf</name>
    <dbReference type="NCBI Taxonomy" id="13715"/>
    <lineage>
        <taxon>Eukaryota</taxon>
        <taxon>Viridiplantae</taxon>
        <taxon>Streptophyta</taxon>
        <taxon>Embryophyta</taxon>
        <taxon>Tracheophyta</taxon>
        <taxon>Spermatophyta</taxon>
        <taxon>Magnoliopsida</taxon>
        <taxon>Trochodendrales</taxon>
        <taxon>Trochodendraceae</taxon>
        <taxon>Tetracentron</taxon>
    </lineage>
</organism>
<evidence type="ECO:0000256" key="4">
    <source>
        <dbReference type="SAM" id="SignalP"/>
    </source>
</evidence>
<comment type="caution">
    <text evidence="6">The sequence shown here is derived from an EMBL/GenBank/DDBJ whole genome shotgun (WGS) entry which is preliminary data.</text>
</comment>
<sequence>MDALQLLFSFLFILSSYYGVKAETRICNQNAFKLMGTDMGTLPFCDNKLPYNVRAKDLVDRMTLEEKVAQLGNKAIGVQRLNLPGYEWWSEALHGVSDVGPGTHFDKNVTAASSFPTVILTTASFNETLWKAIGQAVSDEARALFNLGLAGLTFWSPTINVARDPRWGRITETPGEDPFIVGRYAVNYVRGLQDVVGYEKTKDLNSRPLKVGACCKHFAAYDVDNWKGIDRYHFDAKVTERDMVETFLLPFEMCVKDGDVASVMCSYNRVNGIPTCADPRLLNQTIRQHWGLHGYIVADCDSIEVMIDGHKFLNDTPEEAVAQTLKAGKFHNLLHLLHRLDLDCGKYYPDYATLAVKKGKVTENTIDDSLKNLYIVLMRLGWFDGSPGHYSALGKNDVCSPQHLELSAEAAREGIVLLKNDNNILPLNFNGKQPKFAVVGPHANATIAMIGNYALKSGLACRYSTPVEAIGAYGNVVYAPGCLNVKCQSNNNISQAVQASAGVDATFLFVGLDLSIEAESLDRIDLNFPGWQQSLITQVANVSTNPVILVIFSAGGIDITFAKENPKISAILWAGYPGAEGGRAMADVIFGKYNPAGRLPITWYPADYVNKLPMTSMQLRPIPESGYPGRTYKFYNGSTIYPFGYGLSYTTFSYSIKSAPKLVTFDLGKLQQCKQITMLDGTQPQCPAILVQDSKCTERLNINVKVQNTGKRDGATVVFLYSVPPSNIAGAPIKRLVGFNRVFLRAGEAQVVKFTLNACKSFSIIGEDAYEVVPAGEHSIVVGDGSNPVSTQISFRFQ</sequence>
<gene>
    <name evidence="6" type="ORF">HHK36_012170</name>
</gene>
<dbReference type="AlphaFoldDB" id="A0A835DEC3"/>
<evidence type="ECO:0000313" key="7">
    <source>
        <dbReference type="Proteomes" id="UP000655225"/>
    </source>
</evidence>
<keyword evidence="3" id="KW-0326">Glycosidase</keyword>
<feature type="chain" id="PRO_5032334603" description="Fibronectin type III-like domain-containing protein" evidence="4">
    <location>
        <begin position="23"/>
        <end position="798"/>
    </location>
</feature>
<dbReference type="SMART" id="SM01217">
    <property type="entry name" value="Fn3_like"/>
    <property type="match status" value="1"/>
</dbReference>